<keyword evidence="1" id="KW-0808">Transferase</keyword>
<dbReference type="Pfam" id="PF13489">
    <property type="entry name" value="Methyltransf_23"/>
    <property type="match status" value="1"/>
</dbReference>
<keyword evidence="2" id="KW-0489">Methyltransferase</keyword>
<evidence type="ECO:0000313" key="3">
    <source>
        <dbReference type="Proteomes" id="UP000034246"/>
    </source>
</evidence>
<dbReference type="GO" id="GO:0008168">
    <property type="term" value="F:methyltransferase activity"/>
    <property type="evidence" value="ECO:0007669"/>
    <property type="project" value="UniProtKB-KW"/>
</dbReference>
<dbReference type="Proteomes" id="UP000034246">
    <property type="component" value="Unassembled WGS sequence"/>
</dbReference>
<dbReference type="STRING" id="1618550.UT39_C0006G0009"/>
<organism evidence="2 3">
    <name type="scientific">Candidatus Woesebacteria bacterium GW2011_GWA1_39_21</name>
    <dbReference type="NCBI Taxonomy" id="1618550"/>
    <lineage>
        <taxon>Bacteria</taxon>
        <taxon>Candidatus Woeseibacteriota</taxon>
    </lineage>
</organism>
<evidence type="ECO:0000256" key="1">
    <source>
        <dbReference type="ARBA" id="ARBA00022679"/>
    </source>
</evidence>
<accession>A0A0G0N7R8</accession>
<sequence length="215" mass="25228">MKSFLEVRFDESDFKKRELIWRELIKVCFQRYVKKTDTVLDVGAGFCEFINNVICRNKIAIDSSNLIKKYADSDVIKIVKPFSKIPKKYFGRFDVIFMSNFLEHLEKKPDVVKTMQLSRKLLKRRGTLIIVQPNIDLIKEKYWDRIDHHIALNGRSVIEALNISGFQLKIFEKRFTPATMQSHLPISDFLIRMYLSLPSFARPFAGQSLFIASKR</sequence>
<reference evidence="2 3" key="1">
    <citation type="journal article" date="2015" name="Nature">
        <title>rRNA introns, odd ribosomes, and small enigmatic genomes across a large radiation of phyla.</title>
        <authorList>
            <person name="Brown C.T."/>
            <person name="Hug L.A."/>
            <person name="Thomas B.C."/>
            <person name="Sharon I."/>
            <person name="Castelle C.J."/>
            <person name="Singh A."/>
            <person name="Wilkins M.J."/>
            <person name="Williams K.H."/>
            <person name="Banfield J.F."/>
        </authorList>
    </citation>
    <scope>NUCLEOTIDE SEQUENCE [LARGE SCALE GENOMIC DNA]</scope>
</reference>
<dbReference type="Gene3D" id="3.40.50.150">
    <property type="entry name" value="Vaccinia Virus protein VP39"/>
    <property type="match status" value="1"/>
</dbReference>
<dbReference type="InterPro" id="IPR029063">
    <property type="entry name" value="SAM-dependent_MTases_sf"/>
</dbReference>
<dbReference type="PANTHER" id="PTHR43861">
    <property type="entry name" value="TRANS-ACONITATE 2-METHYLTRANSFERASE-RELATED"/>
    <property type="match status" value="1"/>
</dbReference>
<dbReference type="SUPFAM" id="SSF53335">
    <property type="entry name" value="S-adenosyl-L-methionine-dependent methyltransferases"/>
    <property type="match status" value="1"/>
</dbReference>
<protein>
    <submittedName>
        <fullName evidence="2">Methylase involved in ubiquinone/menaquinone biosynthesis</fullName>
    </submittedName>
</protein>
<dbReference type="GO" id="GO:0032259">
    <property type="term" value="P:methylation"/>
    <property type="evidence" value="ECO:0007669"/>
    <property type="project" value="UniProtKB-KW"/>
</dbReference>
<dbReference type="CDD" id="cd02440">
    <property type="entry name" value="AdoMet_MTases"/>
    <property type="match status" value="1"/>
</dbReference>
<name>A0A0G0N7R8_9BACT</name>
<dbReference type="PANTHER" id="PTHR43861:SF3">
    <property type="entry name" value="PUTATIVE (AFU_ORTHOLOGUE AFUA_2G14390)-RELATED"/>
    <property type="match status" value="1"/>
</dbReference>
<evidence type="ECO:0000313" key="2">
    <source>
        <dbReference type="EMBL" id="KKR11503.1"/>
    </source>
</evidence>
<comment type="caution">
    <text evidence="2">The sequence shown here is derived from an EMBL/GenBank/DDBJ whole genome shotgun (WGS) entry which is preliminary data.</text>
</comment>
<proteinExistence type="predicted"/>
<gene>
    <name evidence="2" type="ORF">UT39_C0006G0009</name>
</gene>
<keyword evidence="2" id="KW-0830">Ubiquinone</keyword>
<dbReference type="EMBL" id="LBWP01000006">
    <property type="protein sequence ID" value="KKR11503.1"/>
    <property type="molecule type" value="Genomic_DNA"/>
</dbReference>
<dbReference type="AlphaFoldDB" id="A0A0G0N7R8"/>